<dbReference type="SUPFAM" id="SSF143422">
    <property type="entry name" value="Transposase IS200-like"/>
    <property type="match status" value="1"/>
</dbReference>
<feature type="domain" description="Transposase IS200-like" evidence="1">
    <location>
        <begin position="11"/>
        <end position="126"/>
    </location>
</feature>
<dbReference type="Gene3D" id="3.30.70.1290">
    <property type="entry name" value="Transposase IS200-like"/>
    <property type="match status" value="1"/>
</dbReference>
<reference evidence="2 3" key="1">
    <citation type="submission" date="2024-03" db="EMBL/GenBank/DDBJ databases">
        <title>Flavobacterium soyae.</title>
        <authorList>
            <person name="Zheng W."/>
        </authorList>
    </citation>
    <scope>NUCLEOTIDE SEQUENCE [LARGE SCALE GENOMIC DNA]</scope>
    <source>
        <strain evidence="2 3">55</strain>
    </source>
</reference>
<dbReference type="PANTHER" id="PTHR33360:SF2">
    <property type="entry name" value="TRANSPOSASE FOR INSERTION SEQUENCE ELEMENT IS200"/>
    <property type="match status" value="1"/>
</dbReference>
<dbReference type="PANTHER" id="PTHR33360">
    <property type="entry name" value="TRANSPOSASE FOR INSERTION SEQUENCE ELEMENT IS200"/>
    <property type="match status" value="1"/>
</dbReference>
<accession>A0ABZ2UES8</accession>
<dbReference type="InterPro" id="IPR002686">
    <property type="entry name" value="Transposase_17"/>
</dbReference>
<dbReference type="SMART" id="SM01321">
    <property type="entry name" value="Y1_Tnp"/>
    <property type="match status" value="1"/>
</dbReference>
<keyword evidence="3" id="KW-1185">Reference proteome</keyword>
<proteinExistence type="predicted"/>
<dbReference type="InterPro" id="IPR036515">
    <property type="entry name" value="Transposase_17_sf"/>
</dbReference>
<evidence type="ECO:0000313" key="3">
    <source>
        <dbReference type="Proteomes" id="UP001623852"/>
    </source>
</evidence>
<evidence type="ECO:0000313" key="2">
    <source>
        <dbReference type="EMBL" id="WYZ19953.1"/>
    </source>
</evidence>
<sequence>MKLFKKSYMPFTKVYIHCVWSTKNRFPFLNSVDLRQKIWHHIKENALKKEIYLDYISGYSDHCHCLISLGNNQTIQKTIQLLKGESSYWINKNQLTKEKFEWQDEYFAVSVSESIVGKVRDYIINQEEHHKKKTFQEEYDEFITKFGFKKIS</sequence>
<dbReference type="EMBL" id="CP150845">
    <property type="protein sequence ID" value="WYZ19953.1"/>
    <property type="molecule type" value="Genomic_DNA"/>
</dbReference>
<name>A0ABZ2UES8_9FLAO</name>
<protein>
    <submittedName>
        <fullName evidence="2">Transposase</fullName>
    </submittedName>
</protein>
<dbReference type="RefSeq" id="WP_406844373.1">
    <property type="nucleotide sequence ID" value="NZ_CP150845.1"/>
</dbReference>
<dbReference type="Proteomes" id="UP001623852">
    <property type="component" value="Chromosome"/>
</dbReference>
<dbReference type="Pfam" id="PF01797">
    <property type="entry name" value="Y1_Tnp"/>
    <property type="match status" value="1"/>
</dbReference>
<organism evidence="2 3">
    <name type="scientific">Flavobacterium soyae</name>
    <dbReference type="NCBI Taxonomy" id="2903098"/>
    <lineage>
        <taxon>Bacteria</taxon>
        <taxon>Pseudomonadati</taxon>
        <taxon>Bacteroidota</taxon>
        <taxon>Flavobacteriia</taxon>
        <taxon>Flavobacteriales</taxon>
        <taxon>Flavobacteriaceae</taxon>
        <taxon>Flavobacterium</taxon>
    </lineage>
</organism>
<evidence type="ECO:0000259" key="1">
    <source>
        <dbReference type="SMART" id="SM01321"/>
    </source>
</evidence>
<gene>
    <name evidence="2" type="ORF">AABD74_00485</name>
</gene>